<dbReference type="PIRSF" id="PIRSF006305">
    <property type="entry name" value="Maf"/>
    <property type="match status" value="1"/>
</dbReference>
<accession>A0AAU9ERD9</accession>
<dbReference type="HAMAP" id="MF_00528">
    <property type="entry name" value="Maf"/>
    <property type="match status" value="1"/>
</dbReference>
<dbReference type="PANTHER" id="PTHR43213:SF5">
    <property type="entry name" value="BIFUNCTIONAL DTTP_UTP PYROPHOSPHATASE_METHYLTRANSFERASE PROTEIN-RELATED"/>
    <property type="match status" value="1"/>
</dbReference>
<dbReference type="GO" id="GO:0047429">
    <property type="term" value="F:nucleoside triphosphate diphosphatase activity"/>
    <property type="evidence" value="ECO:0007669"/>
    <property type="project" value="UniProtKB-EC"/>
</dbReference>
<feature type="active site" description="Proton acceptor" evidence="3">
    <location>
        <position position="70"/>
    </location>
</feature>
<sequence>MKKIILASNSPRRKEILKNMGLNFKTISSDIEEKVDENESPESIVMSLAFRKANDIFVKSDKDSIIIAADTIVFYNKVIGKPRSKKEAKEMLRLLSDNTHYVYTGVSIIDDKNKIIDFVKTKVVFKKLTDKQIDNYIETGEPLDKAGAYAIQGVGSVFVDSIEGDYFNVVGLPISRLSDILSDVFNIHIL</sequence>
<name>A0AAU9ERD9_9FIRM</name>
<dbReference type="EMBL" id="AP028654">
    <property type="protein sequence ID" value="BEP29931.1"/>
    <property type="molecule type" value="Genomic_DNA"/>
</dbReference>
<comment type="catalytic activity">
    <reaction evidence="3">
        <text>dTTP + H2O = dTMP + diphosphate + H(+)</text>
        <dbReference type="Rhea" id="RHEA:28534"/>
        <dbReference type="ChEBI" id="CHEBI:15377"/>
        <dbReference type="ChEBI" id="CHEBI:15378"/>
        <dbReference type="ChEBI" id="CHEBI:33019"/>
        <dbReference type="ChEBI" id="CHEBI:37568"/>
        <dbReference type="ChEBI" id="CHEBI:63528"/>
        <dbReference type="EC" id="3.6.1.9"/>
    </reaction>
</comment>
<evidence type="ECO:0000256" key="1">
    <source>
        <dbReference type="ARBA" id="ARBA00001968"/>
    </source>
</evidence>
<feature type="site" description="Important for substrate specificity" evidence="3">
    <location>
        <position position="152"/>
    </location>
</feature>
<comment type="similarity">
    <text evidence="3">Belongs to the Maf family. YhdE subfamily.</text>
</comment>
<dbReference type="RefSeq" id="WP_338535541.1">
    <property type="nucleotide sequence ID" value="NZ_AP028654.1"/>
</dbReference>
<protein>
    <recommendedName>
        <fullName evidence="3">dTTP/UTP pyrophosphatase</fullName>
        <shortName evidence="3">dTTPase/UTPase</shortName>
        <ecNumber evidence="3">3.6.1.9</ecNumber>
    </recommendedName>
    <alternativeName>
        <fullName evidence="3">Nucleoside triphosphate pyrophosphatase</fullName>
    </alternativeName>
    <alternativeName>
        <fullName evidence="3">Nucleotide pyrophosphatase</fullName>
        <shortName evidence="3">Nucleotide PPase</shortName>
    </alternativeName>
</protein>
<dbReference type="Pfam" id="PF02545">
    <property type="entry name" value="Maf"/>
    <property type="match status" value="1"/>
</dbReference>
<reference evidence="4 5" key="1">
    <citation type="submission" date="2023-08" db="EMBL/GenBank/DDBJ databases">
        <title>Helicovermis profunda gen. nov., sp. nov., a novel mesophilic, fermentative bacterium within the Bacillota from a deep-sea hydrothermal vent chimney.</title>
        <authorList>
            <person name="Miyazaki U."/>
            <person name="Mizutani D."/>
            <person name="Hashimoto Y."/>
            <person name="Tame A."/>
            <person name="Sawayama S."/>
            <person name="Miyazaki J."/>
            <person name="Takai K."/>
            <person name="Nakagawa S."/>
        </authorList>
    </citation>
    <scope>NUCLEOTIDE SEQUENCE [LARGE SCALE GENOMIC DNA]</scope>
    <source>
        <strain evidence="4 5">S502</strain>
    </source>
</reference>
<dbReference type="PANTHER" id="PTHR43213">
    <property type="entry name" value="BIFUNCTIONAL DTTP/UTP PYROPHOSPHATASE/METHYLTRANSFERASE PROTEIN-RELATED"/>
    <property type="match status" value="1"/>
</dbReference>
<dbReference type="GO" id="GO:0009117">
    <property type="term" value="P:nucleotide metabolic process"/>
    <property type="evidence" value="ECO:0007669"/>
    <property type="project" value="UniProtKB-KW"/>
</dbReference>
<dbReference type="KEGG" id="hprf:HLPR_22620"/>
<evidence type="ECO:0000313" key="5">
    <source>
        <dbReference type="Proteomes" id="UP001321786"/>
    </source>
</evidence>
<keyword evidence="3" id="KW-0546">Nucleotide metabolism</keyword>
<dbReference type="SUPFAM" id="SSF52972">
    <property type="entry name" value="ITPase-like"/>
    <property type="match status" value="1"/>
</dbReference>
<comment type="caution">
    <text evidence="3">Lacks conserved residue(s) required for the propagation of feature annotation.</text>
</comment>
<evidence type="ECO:0000313" key="4">
    <source>
        <dbReference type="EMBL" id="BEP29931.1"/>
    </source>
</evidence>
<comment type="function">
    <text evidence="3">Nucleoside triphosphate pyrophosphatase that hydrolyzes dTTP and UTP. May have a dual role in cell division arrest and in preventing the incorporation of modified nucleotides into cellular nucleic acids.</text>
</comment>
<comment type="catalytic activity">
    <reaction evidence="3">
        <text>UTP + H2O = UMP + diphosphate + H(+)</text>
        <dbReference type="Rhea" id="RHEA:29395"/>
        <dbReference type="ChEBI" id="CHEBI:15377"/>
        <dbReference type="ChEBI" id="CHEBI:15378"/>
        <dbReference type="ChEBI" id="CHEBI:33019"/>
        <dbReference type="ChEBI" id="CHEBI:46398"/>
        <dbReference type="ChEBI" id="CHEBI:57865"/>
        <dbReference type="EC" id="3.6.1.9"/>
    </reaction>
</comment>
<dbReference type="CDD" id="cd00555">
    <property type="entry name" value="Maf"/>
    <property type="match status" value="1"/>
</dbReference>
<dbReference type="EC" id="3.6.1.9" evidence="3"/>
<feature type="site" description="Important for substrate specificity" evidence="3">
    <location>
        <position position="71"/>
    </location>
</feature>
<dbReference type="AlphaFoldDB" id="A0AAU9ERD9"/>
<keyword evidence="2 3" id="KW-0378">Hydrolase</keyword>
<dbReference type="InterPro" id="IPR029001">
    <property type="entry name" value="ITPase-like_fam"/>
</dbReference>
<proteinExistence type="inferred from homology"/>
<dbReference type="NCBIfam" id="TIGR00172">
    <property type="entry name" value="maf"/>
    <property type="match status" value="1"/>
</dbReference>
<comment type="cofactor">
    <cofactor evidence="1 3">
        <name>a divalent metal cation</name>
        <dbReference type="ChEBI" id="CHEBI:60240"/>
    </cofactor>
</comment>
<evidence type="ECO:0000256" key="2">
    <source>
        <dbReference type="ARBA" id="ARBA00022801"/>
    </source>
</evidence>
<feature type="site" description="Important for substrate specificity" evidence="3">
    <location>
        <position position="12"/>
    </location>
</feature>
<keyword evidence="3" id="KW-0963">Cytoplasm</keyword>
<organism evidence="4 5">
    <name type="scientific">Helicovermis profundi</name>
    <dbReference type="NCBI Taxonomy" id="3065157"/>
    <lineage>
        <taxon>Bacteria</taxon>
        <taxon>Bacillati</taxon>
        <taxon>Bacillota</taxon>
        <taxon>Clostridia</taxon>
        <taxon>Helicovermis</taxon>
    </lineage>
</organism>
<gene>
    <name evidence="4" type="ORF">HLPR_22620</name>
</gene>
<dbReference type="GO" id="GO:0005737">
    <property type="term" value="C:cytoplasm"/>
    <property type="evidence" value="ECO:0007669"/>
    <property type="project" value="UniProtKB-SubCell"/>
</dbReference>
<evidence type="ECO:0000256" key="3">
    <source>
        <dbReference type="HAMAP-Rule" id="MF_00528"/>
    </source>
</evidence>
<dbReference type="InterPro" id="IPR003697">
    <property type="entry name" value="Maf-like"/>
</dbReference>
<dbReference type="Gene3D" id="3.90.950.10">
    <property type="match status" value="1"/>
</dbReference>
<dbReference type="Proteomes" id="UP001321786">
    <property type="component" value="Chromosome"/>
</dbReference>
<keyword evidence="5" id="KW-1185">Reference proteome</keyword>
<comment type="subcellular location">
    <subcellularLocation>
        <location evidence="3">Cytoplasm</location>
    </subcellularLocation>
</comment>